<evidence type="ECO:0000313" key="3">
    <source>
        <dbReference type="Proteomes" id="UP000515971"/>
    </source>
</evidence>
<feature type="transmembrane region" description="Helical" evidence="1">
    <location>
        <begin position="84"/>
        <end position="103"/>
    </location>
</feature>
<name>A0A7G9SKR3_9SPHN</name>
<keyword evidence="3" id="KW-1185">Reference proteome</keyword>
<keyword evidence="1" id="KW-1133">Transmembrane helix</keyword>
<keyword evidence="1" id="KW-0472">Membrane</keyword>
<reference evidence="2 3" key="1">
    <citation type="submission" date="2020-08" db="EMBL/GenBank/DDBJ databases">
        <title>Genome sequence of Sphingomonas lutea KCTC 23642T.</title>
        <authorList>
            <person name="Hyun D.-W."/>
            <person name="Bae J.-W."/>
        </authorList>
    </citation>
    <scope>NUCLEOTIDE SEQUENCE [LARGE SCALE GENOMIC DNA]</scope>
    <source>
        <strain evidence="2 3">KCTC 23642</strain>
    </source>
</reference>
<keyword evidence="1" id="KW-0812">Transmembrane</keyword>
<dbReference type="AlphaFoldDB" id="A0A7G9SKR3"/>
<evidence type="ECO:0000313" key="2">
    <source>
        <dbReference type="EMBL" id="QNN68438.1"/>
    </source>
</evidence>
<accession>A0A7G9SKR3</accession>
<dbReference type="KEGG" id="slut:H9L13_06175"/>
<organism evidence="2 3">
    <name type="scientific">Sphingomonas lutea</name>
    <dbReference type="NCBI Taxonomy" id="1045317"/>
    <lineage>
        <taxon>Bacteria</taxon>
        <taxon>Pseudomonadati</taxon>
        <taxon>Pseudomonadota</taxon>
        <taxon>Alphaproteobacteria</taxon>
        <taxon>Sphingomonadales</taxon>
        <taxon>Sphingomonadaceae</taxon>
        <taxon>Sphingomonas</taxon>
    </lineage>
</organism>
<dbReference type="EMBL" id="CP060718">
    <property type="protein sequence ID" value="QNN68438.1"/>
    <property type="molecule type" value="Genomic_DNA"/>
</dbReference>
<protein>
    <submittedName>
        <fullName evidence="2">Uncharacterized protein</fullName>
    </submittedName>
</protein>
<feature type="transmembrane region" description="Helical" evidence="1">
    <location>
        <begin position="12"/>
        <end position="31"/>
    </location>
</feature>
<evidence type="ECO:0000256" key="1">
    <source>
        <dbReference type="SAM" id="Phobius"/>
    </source>
</evidence>
<dbReference type="Proteomes" id="UP000515971">
    <property type="component" value="Chromosome"/>
</dbReference>
<proteinExistence type="predicted"/>
<sequence length="110" mass="12084">MSNRGITRGRMFVGALVLLTAIITWAIATWLNPYGESSEAGTEYVKSTVAIVMRNGAIATLGLCALAAYLLFPTRRPQWPARDWAILGILALLVVSSLYRLVWLQTSVMN</sequence>
<dbReference type="RefSeq" id="WP_187539957.1">
    <property type="nucleotide sequence ID" value="NZ_BAABJT010000001.1"/>
</dbReference>
<feature type="transmembrane region" description="Helical" evidence="1">
    <location>
        <begin position="51"/>
        <end position="72"/>
    </location>
</feature>
<gene>
    <name evidence="2" type="ORF">H9L13_06175</name>
</gene>